<feature type="active site" description="Proton acceptor" evidence="6">
    <location>
        <position position="79"/>
    </location>
</feature>
<dbReference type="SMART" id="SM00986">
    <property type="entry name" value="UDG"/>
    <property type="match status" value="1"/>
</dbReference>
<dbReference type="InterPro" id="IPR018085">
    <property type="entry name" value="Ura-DNA_Glyclase_AS"/>
</dbReference>
<keyword evidence="3" id="KW-0227">DNA damage</keyword>
<name>A0AAU0K7W7_9ALPH</name>
<dbReference type="GO" id="GO:0097510">
    <property type="term" value="P:base-excision repair, AP site formation via deaminated base removal"/>
    <property type="evidence" value="ECO:0007669"/>
    <property type="project" value="TreeGrafter"/>
</dbReference>
<evidence type="ECO:0000256" key="3">
    <source>
        <dbReference type="ARBA" id="ARBA00022763"/>
    </source>
</evidence>
<dbReference type="InterPro" id="IPR036895">
    <property type="entry name" value="Uracil-DNA_glycosylase-like_sf"/>
</dbReference>
<protein>
    <submittedName>
        <fullName evidence="8">Uracil DNA glycosylase superfamily protein</fullName>
    </submittedName>
</protein>
<evidence type="ECO:0000256" key="1">
    <source>
        <dbReference type="ARBA" id="ARBA00008184"/>
    </source>
</evidence>
<sequence>MESARGDSAWSRIAAQFSIADSWRSILEPELCSQSGSRAVEEYERRCLVEEVLPPRDDIFSWTRYCSPDDVKVVVVGQDPYHRPGQAHGLAFSVKRGVEIPPSLRNIFEAVRRCYPTAKLGTHGCLEGWAKEGVLLLNSTLTVKQGDPGSHSRIGWANVMRGVLRRLDAERRGLVFMLWGAHAQTMYSPSESRHLVLRFSHPSPLSRRPFAECPHFREANDYLAASGRGAVDWSLA</sequence>
<evidence type="ECO:0000313" key="8">
    <source>
        <dbReference type="EMBL" id="WOL23278.1"/>
    </source>
</evidence>
<dbReference type="SMART" id="SM00987">
    <property type="entry name" value="UreE_C"/>
    <property type="match status" value="1"/>
</dbReference>
<dbReference type="SUPFAM" id="SSF52141">
    <property type="entry name" value="Uracil-DNA glycosylase-like"/>
    <property type="match status" value="1"/>
</dbReference>
<keyword evidence="2" id="KW-1048">Host nucleus</keyword>
<dbReference type="CDD" id="cd10027">
    <property type="entry name" value="UDG-F1-like"/>
    <property type="match status" value="1"/>
</dbReference>
<evidence type="ECO:0000256" key="5">
    <source>
        <dbReference type="ARBA" id="ARBA00023204"/>
    </source>
</evidence>
<dbReference type="NCBIfam" id="NF003592">
    <property type="entry name" value="PRK05254.1-5"/>
    <property type="match status" value="1"/>
</dbReference>
<feature type="domain" description="Uracil-DNA glycosylase-like" evidence="7">
    <location>
        <begin position="64"/>
        <end position="223"/>
    </location>
</feature>
<dbReference type="GO" id="GO:0004844">
    <property type="term" value="F:uracil DNA N-glycosylase activity"/>
    <property type="evidence" value="ECO:0007669"/>
    <property type="project" value="InterPro"/>
</dbReference>
<dbReference type="HAMAP" id="MF_00148">
    <property type="entry name" value="UDG"/>
    <property type="match status" value="1"/>
</dbReference>
<dbReference type="Gene3D" id="3.40.470.10">
    <property type="entry name" value="Uracil-DNA glycosylase-like domain"/>
    <property type="match status" value="1"/>
</dbReference>
<dbReference type="PROSITE" id="PS00130">
    <property type="entry name" value="U_DNA_GLYCOSYLASE"/>
    <property type="match status" value="1"/>
</dbReference>
<accession>A0AAU0K7W7</accession>
<organism evidence="8">
    <name type="scientific">Anatid alphaherpesvirus 2</name>
    <dbReference type="NCBI Taxonomy" id="3080522"/>
    <lineage>
        <taxon>Viruses</taxon>
        <taxon>Duplodnaviria</taxon>
        <taxon>Heunggongvirae</taxon>
        <taxon>Peploviricota</taxon>
        <taxon>Herviviricetes</taxon>
        <taxon>Herpesvirales</taxon>
        <taxon>Orthoherpesviridae</taxon>
        <taxon>Alphaherpesvirinae</taxon>
    </lineage>
</organism>
<proteinExistence type="inferred from homology"/>
<dbReference type="NCBIfam" id="TIGR00628">
    <property type="entry name" value="ung"/>
    <property type="match status" value="1"/>
</dbReference>
<evidence type="ECO:0000256" key="4">
    <source>
        <dbReference type="ARBA" id="ARBA00022801"/>
    </source>
</evidence>
<dbReference type="EMBL" id="OR540300">
    <property type="protein sequence ID" value="WOL23278.1"/>
    <property type="molecule type" value="Genomic_DNA"/>
</dbReference>
<keyword evidence="5" id="KW-0234">DNA repair</keyword>
<evidence type="ECO:0000256" key="2">
    <source>
        <dbReference type="ARBA" id="ARBA00022562"/>
    </source>
</evidence>
<evidence type="ECO:0000259" key="7">
    <source>
        <dbReference type="SMART" id="SM00986"/>
    </source>
</evidence>
<dbReference type="InterPro" id="IPR005122">
    <property type="entry name" value="Uracil-DNA_glycosylase-like"/>
</dbReference>
<keyword evidence="4" id="KW-0378">Hydrolase</keyword>
<dbReference type="PANTHER" id="PTHR11264">
    <property type="entry name" value="URACIL-DNA GLYCOSYLASE"/>
    <property type="match status" value="1"/>
</dbReference>
<evidence type="ECO:0000256" key="6">
    <source>
        <dbReference type="PROSITE-ProRule" id="PRU10072"/>
    </source>
</evidence>
<dbReference type="PANTHER" id="PTHR11264:SF0">
    <property type="entry name" value="URACIL-DNA GLYCOSYLASE"/>
    <property type="match status" value="1"/>
</dbReference>
<dbReference type="Pfam" id="PF03167">
    <property type="entry name" value="UDG"/>
    <property type="match status" value="1"/>
</dbReference>
<dbReference type="InterPro" id="IPR002043">
    <property type="entry name" value="UDG_fam1"/>
</dbReference>
<reference evidence="8" key="1">
    <citation type="submission" date="2024-06" db="EMBL/GenBank/DDBJ databases">
        <title>Multidecadal high mortality disease events in Australian domestic geese associated with an alphaherpesvirus, designated Anatid alphaherpesvirus 2.</title>
        <authorList>
            <person name="Kelly-Bosma M."/>
            <person name="Neave M.J."/>
        </authorList>
    </citation>
    <scope>NUCLEOTIDE SEQUENCE</scope>
    <source>
        <strain evidence="8">ACDP 22-00165</strain>
    </source>
</reference>
<comment type="similarity">
    <text evidence="1">Belongs to the uracil-DNA glycosylase (UDG) superfamily. UNG family.</text>
</comment>